<dbReference type="Proteomes" id="UP000184831">
    <property type="component" value="Unassembled WGS sequence"/>
</dbReference>
<feature type="transmembrane region" description="Helical" evidence="4">
    <location>
        <begin position="12"/>
        <end position="32"/>
    </location>
</feature>
<evidence type="ECO:0000256" key="4">
    <source>
        <dbReference type="SAM" id="Phobius"/>
    </source>
</evidence>
<comment type="subcellular location">
    <subcellularLocation>
        <location evidence="1">Secreted</location>
    </subcellularLocation>
</comment>
<reference evidence="7 8" key="1">
    <citation type="submission" date="2016-11" db="EMBL/GenBank/DDBJ databases">
        <authorList>
            <consortium name="Pathogen Informatics"/>
        </authorList>
    </citation>
    <scope>NUCLEOTIDE SEQUENCE [LARGE SCALE GENOMIC DNA]</scope>
    <source>
        <strain evidence="5 8">104</strain>
        <strain evidence="6 7">696</strain>
    </source>
</reference>
<dbReference type="SUPFAM" id="SSF53474">
    <property type="entry name" value="alpha/beta-Hydrolases"/>
    <property type="match status" value="1"/>
</dbReference>
<dbReference type="GO" id="GO:0016747">
    <property type="term" value="F:acyltransferase activity, transferring groups other than amino-acyl groups"/>
    <property type="evidence" value="ECO:0007669"/>
    <property type="project" value="TreeGrafter"/>
</dbReference>
<protein>
    <submittedName>
        <fullName evidence="5">Endo-1,4-beta-xylanase Z</fullName>
        <ecNumber evidence="5">3.2.1.8</ecNumber>
    </submittedName>
</protein>
<keyword evidence="4" id="KW-0812">Transmembrane</keyword>
<evidence type="ECO:0000256" key="2">
    <source>
        <dbReference type="ARBA" id="ARBA00022525"/>
    </source>
</evidence>
<keyword evidence="4" id="KW-1133">Transmembrane helix</keyword>
<dbReference type="EMBL" id="FSHM01000002">
    <property type="protein sequence ID" value="SIA62097.1"/>
    <property type="molecule type" value="Genomic_DNA"/>
</dbReference>
<sequence length="471" mass="49472">MRHYIGQLSLIHGWLPMLAQVGTAAVLSYAVYRRSRLMPVIAGLAMGVVLAAVAYWYLDALGVAGEPAPPWLWLWIAGIGLSAGLTGADWRGVRWWRRSLTVLAIPLCVICAGLSINVWIGYLPTVHSAWARLVLAPVPGEVDRGTVLAMQIAGVQPPSGVVTPVTIPADASGFRHRTELVYLPPAWFGRNPAPRLPAVLMIGSALNTPADWIWAGHATQAADDFAAGHGGYAPVLVFADATGAFNNDTECVNGRRGNAADHLVNDVVPYVTSNFRVGDDRSQWGVAGWSMGGTCALDLTVMHPETFSAFVDIAGDASPNTGDQKHTIATLFGGDEAAWSRFDPATVINHHGRYGSLAGWFDIPGGMKHRLLTAAGIGSVSDGPHDGIANPEGQDIAANALCGLASAHGIRCAVSAQPGRHDWPFAAQAFDAALPWLAGRLGVPQAARIPLPGLTPEPSTSVASSVRAAGS</sequence>
<keyword evidence="2" id="KW-0964">Secreted</keyword>
<dbReference type="SMR" id="A0A1N3QC09"/>
<evidence type="ECO:0000256" key="1">
    <source>
        <dbReference type="ARBA" id="ARBA00004613"/>
    </source>
</evidence>
<feature type="transmembrane region" description="Helical" evidence="4">
    <location>
        <begin position="70"/>
        <end position="88"/>
    </location>
</feature>
<gene>
    <name evidence="5" type="primary">xynZ_1</name>
    <name evidence="6" type="synonym">xynZ_2</name>
    <name evidence="5" type="ORF">SAMEA2070301_01666</name>
    <name evidence="6" type="ORF">SAMEA2152244_03771</name>
</gene>
<dbReference type="Pfam" id="PF00756">
    <property type="entry name" value="Esterase"/>
    <property type="match status" value="1"/>
</dbReference>
<evidence type="ECO:0000256" key="3">
    <source>
        <dbReference type="SAM" id="MobiDB-lite"/>
    </source>
</evidence>
<dbReference type="GO" id="GO:0031176">
    <property type="term" value="F:endo-1,4-beta-xylanase activity"/>
    <property type="evidence" value="ECO:0007669"/>
    <property type="project" value="UniProtKB-EC"/>
</dbReference>
<evidence type="ECO:0000313" key="6">
    <source>
        <dbReference type="EMBL" id="SIN28856.1"/>
    </source>
</evidence>
<evidence type="ECO:0000313" key="5">
    <source>
        <dbReference type="EMBL" id="SIA62097.1"/>
    </source>
</evidence>
<dbReference type="Gene3D" id="3.40.50.1820">
    <property type="entry name" value="alpha/beta hydrolase"/>
    <property type="match status" value="1"/>
</dbReference>
<feature type="transmembrane region" description="Helical" evidence="4">
    <location>
        <begin position="100"/>
        <end position="122"/>
    </location>
</feature>
<proteinExistence type="predicted"/>
<organism evidence="5 8">
    <name type="scientific">Mycobacteroides abscessus subsp. abscessus</name>
    <dbReference type="NCBI Taxonomy" id="1185650"/>
    <lineage>
        <taxon>Bacteria</taxon>
        <taxon>Bacillati</taxon>
        <taxon>Actinomycetota</taxon>
        <taxon>Actinomycetes</taxon>
        <taxon>Mycobacteriales</taxon>
        <taxon>Mycobacteriaceae</taxon>
        <taxon>Mycobacteroides</taxon>
        <taxon>Mycobacteroides abscessus</taxon>
    </lineage>
</organism>
<keyword evidence="4" id="KW-0472">Membrane</keyword>
<accession>A0A1N3QC09</accession>
<dbReference type="GO" id="GO:0005576">
    <property type="term" value="C:extracellular region"/>
    <property type="evidence" value="ECO:0007669"/>
    <property type="project" value="UniProtKB-SubCell"/>
</dbReference>
<keyword evidence="5" id="KW-0378">Hydrolase</keyword>
<dbReference type="PANTHER" id="PTHR48098:SF1">
    <property type="entry name" value="DIACYLGLYCEROL ACYLTRANSFERASE_MYCOLYLTRANSFERASE AG85A"/>
    <property type="match status" value="1"/>
</dbReference>
<dbReference type="InterPro" id="IPR029058">
    <property type="entry name" value="AB_hydrolase_fold"/>
</dbReference>
<evidence type="ECO:0000313" key="8">
    <source>
        <dbReference type="Proteomes" id="UP000185210"/>
    </source>
</evidence>
<evidence type="ECO:0000313" key="7">
    <source>
        <dbReference type="Proteomes" id="UP000184831"/>
    </source>
</evidence>
<dbReference type="PANTHER" id="PTHR48098">
    <property type="entry name" value="ENTEROCHELIN ESTERASE-RELATED"/>
    <property type="match status" value="1"/>
</dbReference>
<keyword evidence="5" id="KW-0326">Glycosidase</keyword>
<feature type="region of interest" description="Disordered" evidence="3">
    <location>
        <begin position="450"/>
        <end position="471"/>
    </location>
</feature>
<dbReference type="AlphaFoldDB" id="A0A1N3QC09"/>
<dbReference type="Proteomes" id="UP000185210">
    <property type="component" value="Unassembled WGS sequence"/>
</dbReference>
<dbReference type="InterPro" id="IPR000801">
    <property type="entry name" value="Esterase-like"/>
</dbReference>
<dbReference type="InterPro" id="IPR050583">
    <property type="entry name" value="Mycobacterial_A85_antigen"/>
</dbReference>
<dbReference type="EMBL" id="FSQE01000008">
    <property type="protein sequence ID" value="SIN28856.1"/>
    <property type="molecule type" value="Genomic_DNA"/>
</dbReference>
<dbReference type="GeneID" id="93377967"/>
<dbReference type="EC" id="3.2.1.8" evidence="5"/>
<feature type="transmembrane region" description="Helical" evidence="4">
    <location>
        <begin position="39"/>
        <end position="58"/>
    </location>
</feature>
<comment type="caution">
    <text evidence="5">The sequence shown here is derived from an EMBL/GenBank/DDBJ whole genome shotgun (WGS) entry which is preliminary data.</text>
</comment>
<name>A0A1N3QC09_9MYCO</name>
<dbReference type="RefSeq" id="WP_005113402.1">
    <property type="nucleotide sequence ID" value="NZ_AP028613.1"/>
</dbReference>